<dbReference type="GO" id="GO:0030001">
    <property type="term" value="P:metal ion transport"/>
    <property type="evidence" value="ECO:0007669"/>
    <property type="project" value="InterPro"/>
</dbReference>
<evidence type="ECO:0000313" key="5">
    <source>
        <dbReference type="Proteomes" id="UP000030528"/>
    </source>
</evidence>
<dbReference type="Pfam" id="PF01297">
    <property type="entry name" value="ZnuA"/>
    <property type="match status" value="1"/>
</dbReference>
<dbReference type="PROSITE" id="PS51257">
    <property type="entry name" value="PROKAR_LIPOPROTEIN"/>
    <property type="match status" value="1"/>
</dbReference>
<feature type="chain" id="PRO_5002010802" evidence="3">
    <location>
        <begin position="23"/>
        <end position="323"/>
    </location>
</feature>
<dbReference type="PANTHER" id="PTHR42953">
    <property type="entry name" value="HIGH-AFFINITY ZINC UPTAKE SYSTEM PROTEIN ZNUA-RELATED"/>
    <property type="match status" value="1"/>
</dbReference>
<dbReference type="InterPro" id="IPR050492">
    <property type="entry name" value="Bact_metal-bind_prot9"/>
</dbReference>
<feature type="compositionally biased region" description="Basic and acidic residues" evidence="2">
    <location>
        <begin position="122"/>
        <end position="151"/>
    </location>
</feature>
<dbReference type="Proteomes" id="UP000030528">
    <property type="component" value="Unassembled WGS sequence"/>
</dbReference>
<feature type="signal peptide" evidence="3">
    <location>
        <begin position="1"/>
        <end position="22"/>
    </location>
</feature>
<keyword evidence="5" id="KW-1185">Reference proteome</keyword>
<dbReference type="eggNOG" id="COG0803">
    <property type="taxonomic scope" value="Bacteria"/>
</dbReference>
<comment type="caution">
    <text evidence="4">The sequence shown here is derived from an EMBL/GenBank/DDBJ whole genome shotgun (WGS) entry which is preliminary data.</text>
</comment>
<dbReference type="InterPro" id="IPR006129">
    <property type="entry name" value="AdhesinB"/>
</dbReference>
<keyword evidence="1" id="KW-0175">Coiled coil</keyword>
<dbReference type="STRING" id="1385510.GCA_000425205_01466"/>
<evidence type="ECO:0000256" key="2">
    <source>
        <dbReference type="SAM" id="MobiDB-lite"/>
    </source>
</evidence>
<dbReference type="SUPFAM" id="SSF53807">
    <property type="entry name" value="Helical backbone' metal receptor"/>
    <property type="match status" value="1"/>
</dbReference>
<dbReference type="EMBL" id="AVPE01000004">
    <property type="protein sequence ID" value="KGX92841.1"/>
    <property type="molecule type" value="Genomic_DNA"/>
</dbReference>
<evidence type="ECO:0000313" key="4">
    <source>
        <dbReference type="EMBL" id="KGX92841.1"/>
    </source>
</evidence>
<gene>
    <name evidence="4" type="ORF">N781_13165</name>
</gene>
<dbReference type="OrthoDB" id="9810636at2"/>
<dbReference type="Gene3D" id="3.40.50.1980">
    <property type="entry name" value="Nitrogenase molybdenum iron protein domain"/>
    <property type="match status" value="2"/>
</dbReference>
<evidence type="ECO:0000256" key="1">
    <source>
        <dbReference type="SAM" id="Coils"/>
    </source>
</evidence>
<reference evidence="4 5" key="1">
    <citation type="submission" date="2013-08" db="EMBL/GenBank/DDBJ databases">
        <authorList>
            <person name="Huang J."/>
            <person name="Wang G."/>
        </authorList>
    </citation>
    <scope>NUCLEOTIDE SEQUENCE [LARGE SCALE GENOMIC DNA]</scope>
    <source>
        <strain evidence="4 5">JSM 076056</strain>
    </source>
</reference>
<protein>
    <submittedName>
        <fullName evidence="4">Adhesin</fullName>
    </submittedName>
</protein>
<evidence type="ECO:0000256" key="3">
    <source>
        <dbReference type="SAM" id="SignalP"/>
    </source>
</evidence>
<dbReference type="InterPro" id="IPR006127">
    <property type="entry name" value="ZnuA-like"/>
</dbReference>
<organism evidence="4 5">
    <name type="scientific">Pontibacillus halophilus JSM 076056 = DSM 19796</name>
    <dbReference type="NCBI Taxonomy" id="1385510"/>
    <lineage>
        <taxon>Bacteria</taxon>
        <taxon>Bacillati</taxon>
        <taxon>Bacillota</taxon>
        <taxon>Bacilli</taxon>
        <taxon>Bacillales</taxon>
        <taxon>Bacillaceae</taxon>
        <taxon>Pontibacillus</taxon>
    </lineage>
</organism>
<keyword evidence="3" id="KW-0732">Signal</keyword>
<dbReference type="GO" id="GO:0046872">
    <property type="term" value="F:metal ion binding"/>
    <property type="evidence" value="ECO:0007669"/>
    <property type="project" value="InterPro"/>
</dbReference>
<dbReference type="PRINTS" id="PR00691">
    <property type="entry name" value="ADHESINB"/>
</dbReference>
<dbReference type="RefSeq" id="WP_026799908.1">
    <property type="nucleotide sequence ID" value="NZ_AULI01000006.1"/>
</dbReference>
<feature type="region of interest" description="Disordered" evidence="2">
    <location>
        <begin position="122"/>
        <end position="155"/>
    </location>
</feature>
<dbReference type="AlphaFoldDB" id="A0A0A5GHV8"/>
<dbReference type="GO" id="GO:0007155">
    <property type="term" value="P:cell adhesion"/>
    <property type="evidence" value="ECO:0007669"/>
    <property type="project" value="InterPro"/>
</dbReference>
<name>A0A0A5GHV8_9BACI</name>
<dbReference type="PANTHER" id="PTHR42953:SF8">
    <property type="entry name" value="ZINT DOMAIN-CONTAINING PROTEIN"/>
    <property type="match status" value="1"/>
</dbReference>
<feature type="coiled-coil region" evidence="1">
    <location>
        <begin position="181"/>
        <end position="208"/>
    </location>
</feature>
<proteinExistence type="predicted"/>
<accession>A0A0A5GHV8</accession>
<sequence length="323" mass="36292">MKRTLMVTALSLLLAACSGNSANQSNDDEVTIYTTIYPIEFFAEEIGGEEMDVETIYPPGADAHTFEPTAKTMTKLADSDAFIYLGAGLEGFAEDAADTLQNESVKLVELGENKDMFMEMGEENDHSEHGESDEHNHDTHDGHDHHDHGGIDPHIWLDPIRSKELAAKIADTLIELNPEQEEQYEANLQNLQSKLDRLNEEFKSVVTSTEQNKMLVSHSGYGYWEDRYGIEQISISGLSPSAEPSQKELERIVEKAKEHNLSYMVFEQNVSSQTASIIQNELNAEAVTLHNLATRTEEDIEKGYDYFSIMEQNLETLEKVLSK</sequence>